<dbReference type="GO" id="GO:0008017">
    <property type="term" value="F:microtubule binding"/>
    <property type="evidence" value="ECO:0007669"/>
    <property type="project" value="TreeGrafter"/>
</dbReference>
<feature type="repeat" description="TPR" evidence="7">
    <location>
        <begin position="549"/>
        <end position="582"/>
    </location>
</feature>
<name>A0A8B7QWQ9_HIPAR</name>
<keyword evidence="7" id="KW-0802">TPR repeat</keyword>
<reference evidence="11" key="1">
    <citation type="submission" date="2025-08" db="UniProtKB">
        <authorList>
            <consortium name="RefSeq"/>
        </authorList>
    </citation>
    <scope>IDENTIFICATION</scope>
    <source>
        <tissue evidence="11">Muscle</tissue>
    </source>
</reference>
<dbReference type="PANTHER" id="PTHR31954">
    <property type="entry name" value="CILIA- AND FLAGELLA-ASSOCIATED PROTEIN 157"/>
    <property type="match status" value="1"/>
</dbReference>
<dbReference type="KEGG" id="hai:109379775"/>
<dbReference type="SMART" id="SM00028">
    <property type="entry name" value="TPR"/>
    <property type="match status" value="3"/>
</dbReference>
<evidence type="ECO:0000256" key="1">
    <source>
        <dbReference type="ARBA" id="ARBA00004138"/>
    </source>
</evidence>
<proteinExistence type="inferred from homology"/>
<evidence type="ECO:0000256" key="8">
    <source>
        <dbReference type="SAM" id="Coils"/>
    </source>
</evidence>
<organism evidence="10 11">
    <name type="scientific">Hipposideros armiger</name>
    <name type="common">Great Himalayan leaf-nosed bat</name>
    <dbReference type="NCBI Taxonomy" id="186990"/>
    <lineage>
        <taxon>Eukaryota</taxon>
        <taxon>Metazoa</taxon>
        <taxon>Chordata</taxon>
        <taxon>Craniata</taxon>
        <taxon>Vertebrata</taxon>
        <taxon>Euteleostomi</taxon>
        <taxon>Mammalia</taxon>
        <taxon>Eutheria</taxon>
        <taxon>Laurasiatheria</taxon>
        <taxon>Chiroptera</taxon>
        <taxon>Yinpterochiroptera</taxon>
        <taxon>Rhinolophoidea</taxon>
        <taxon>Hipposideridae</taxon>
        <taxon>Hipposideros</taxon>
    </lineage>
</organism>
<comment type="subcellular location">
    <subcellularLocation>
        <location evidence="1">Cell projection</location>
        <location evidence="1">Cilium</location>
    </subcellularLocation>
</comment>
<evidence type="ECO:0000256" key="3">
    <source>
        <dbReference type="ARBA" id="ARBA00014087"/>
    </source>
</evidence>
<comment type="similarity">
    <text evidence="2">Belongs to the CFAP157 family.</text>
</comment>
<feature type="compositionally biased region" description="Basic residues" evidence="9">
    <location>
        <begin position="1"/>
        <end position="21"/>
    </location>
</feature>
<evidence type="ECO:0000313" key="10">
    <source>
        <dbReference type="Proteomes" id="UP000694851"/>
    </source>
</evidence>
<evidence type="ECO:0000256" key="7">
    <source>
        <dbReference type="PROSITE-ProRule" id="PRU00339"/>
    </source>
</evidence>
<dbReference type="InterPro" id="IPR038844">
    <property type="entry name" value="CFAP157"/>
</dbReference>
<dbReference type="AlphaFoldDB" id="A0A8B7QWQ9"/>
<dbReference type="CTD" id="286207"/>
<evidence type="ECO:0000256" key="6">
    <source>
        <dbReference type="ARBA" id="ARBA00023273"/>
    </source>
</evidence>
<keyword evidence="6" id="KW-0966">Cell projection</keyword>
<sequence>MAPKKKASKGAKEPKVKKKGGKKDSSMVMEMPLAEETREFYHIQIRDLEDRLARYQRKWDELAIQEKLLRQEFEQLASNKKEIVAFLKRALNQRVDEITDLNKQLQSMQLARELEKDAFEAQLAQVRHEFQETKDQLTTENIILGGKLAALEEFRLQKEELTEKLTWLEDQLQTQGKEYKNYVYNLEKKSVLDKDRLRKEIIQRVNLVATEFRKVATDQMWNTTKRVIRENNTMTLQLSKASRHGMQLLQENERLKGAQDKLCQQLEVLESTKKIMAHRSRGHHKIILMLREKCHEQQKGRVEAEQLCLLLSPLEQSLKQLQKDKQELRSQQDQLSLQLEQLQAEVQRLQQELTEEQKVRASLETALAQATSFLQDILQMQPEPEDSNSDAVFQQQHKKMLQQLLAVLSSAMFLSPQMVACPRQENQPHGPRKESTQPPKMGCLLQQLSSITPYQLGDLGLVPRRAHIPPNPEDLRLLSHTTRVGIFNTQSISEDGLRLDQVPSQHIPKPWTTPVLKDTLQRIFGTSQVFQSFGDTRPTTTGLTVSLKVKEYYQRGHRCLEKEDWELAVLFFSRALHLDSQLVDFYALRAEAYIQLCDFSSAAQNLRRAYFCQPENTNYLERLSLVLYLQGQCLFEQCAFVDALSIFSQASELQPEKPHFRYRCMACLLALQRHHDCLLLVTKEVKDGTTNADVYILRARLYNFFQKVEQAGWGRGGLPPRAWLLPACPKITGGN</sequence>
<dbReference type="GeneID" id="109379775"/>
<dbReference type="PROSITE" id="PS50005">
    <property type="entry name" value="TPR"/>
    <property type="match status" value="1"/>
</dbReference>
<keyword evidence="4 8" id="KW-0175">Coiled coil</keyword>
<accession>A0A8B7QWQ9</accession>
<evidence type="ECO:0000256" key="9">
    <source>
        <dbReference type="SAM" id="MobiDB-lite"/>
    </source>
</evidence>
<dbReference type="InterPro" id="IPR019734">
    <property type="entry name" value="TPR_rpt"/>
</dbReference>
<feature type="coiled-coil region" evidence="8">
    <location>
        <begin position="38"/>
        <end position="178"/>
    </location>
</feature>
<keyword evidence="10" id="KW-1185">Reference proteome</keyword>
<keyword evidence="11" id="KW-0282">Flagellum</keyword>
<dbReference type="Gene3D" id="1.25.40.10">
    <property type="entry name" value="Tetratricopeptide repeat domain"/>
    <property type="match status" value="2"/>
</dbReference>
<feature type="region of interest" description="Disordered" evidence="9">
    <location>
        <begin position="1"/>
        <end position="27"/>
    </location>
</feature>
<gene>
    <name evidence="11" type="primary">CFAP157</name>
</gene>
<dbReference type="Proteomes" id="UP000694851">
    <property type="component" value="Unplaced"/>
</dbReference>
<dbReference type="OrthoDB" id="166611at2759"/>
<dbReference type="GO" id="GO:0036064">
    <property type="term" value="C:ciliary basal body"/>
    <property type="evidence" value="ECO:0007669"/>
    <property type="project" value="TreeGrafter"/>
</dbReference>
<dbReference type="SUPFAM" id="SSF48452">
    <property type="entry name" value="TPR-like"/>
    <property type="match status" value="1"/>
</dbReference>
<feature type="coiled-coil region" evidence="8">
    <location>
        <begin position="311"/>
        <end position="366"/>
    </location>
</feature>
<evidence type="ECO:0000256" key="5">
    <source>
        <dbReference type="ARBA" id="ARBA00023069"/>
    </source>
</evidence>
<dbReference type="GO" id="GO:0007288">
    <property type="term" value="P:sperm axoneme assembly"/>
    <property type="evidence" value="ECO:0007669"/>
    <property type="project" value="TreeGrafter"/>
</dbReference>
<evidence type="ECO:0000256" key="2">
    <source>
        <dbReference type="ARBA" id="ARBA00010841"/>
    </source>
</evidence>
<evidence type="ECO:0000256" key="4">
    <source>
        <dbReference type="ARBA" id="ARBA00023054"/>
    </source>
</evidence>
<evidence type="ECO:0000313" key="11">
    <source>
        <dbReference type="RefSeq" id="XP_019492213.1"/>
    </source>
</evidence>
<keyword evidence="5" id="KW-0969">Cilium</keyword>
<protein>
    <recommendedName>
        <fullName evidence="3">Cilia- and flagella-associated protein 157</fullName>
    </recommendedName>
</protein>
<dbReference type="PANTHER" id="PTHR31954:SF1">
    <property type="entry name" value="CILIA- AND FLAGELLA-ASSOCIATED PROTEIN 157"/>
    <property type="match status" value="1"/>
</dbReference>
<dbReference type="RefSeq" id="XP_019492213.1">
    <property type="nucleotide sequence ID" value="XM_019636668.1"/>
</dbReference>
<dbReference type="InterPro" id="IPR011990">
    <property type="entry name" value="TPR-like_helical_dom_sf"/>
</dbReference>